<dbReference type="Pfam" id="PF13828">
    <property type="entry name" value="DUF4190"/>
    <property type="match status" value="1"/>
</dbReference>
<feature type="transmembrane region" description="Helical" evidence="1">
    <location>
        <begin position="47"/>
        <end position="68"/>
    </location>
</feature>
<reference evidence="3" key="1">
    <citation type="submission" date="2020-11" db="EMBL/GenBank/DDBJ databases">
        <title>Sequencing the genomes of 1000 actinobacteria strains.</title>
        <authorList>
            <person name="Klenk H.-P."/>
        </authorList>
    </citation>
    <scope>NUCLEOTIDE SEQUENCE</scope>
    <source>
        <strain evidence="3">DSM 43175</strain>
    </source>
</reference>
<evidence type="ECO:0000313" key="3">
    <source>
        <dbReference type="EMBL" id="MBG6088661.1"/>
    </source>
</evidence>
<feature type="transmembrane region" description="Helical" evidence="1">
    <location>
        <begin position="6"/>
        <end position="26"/>
    </location>
</feature>
<evidence type="ECO:0000256" key="1">
    <source>
        <dbReference type="SAM" id="Phobius"/>
    </source>
</evidence>
<keyword evidence="4" id="KW-1185">Reference proteome</keyword>
<dbReference type="InterPro" id="IPR025241">
    <property type="entry name" value="DUF4190"/>
</dbReference>
<comment type="caution">
    <text evidence="3">The sequence shown here is derived from an EMBL/GenBank/DDBJ whole genome shotgun (WGS) entry which is preliminary data.</text>
</comment>
<dbReference type="Proteomes" id="UP000614047">
    <property type="component" value="Unassembled WGS sequence"/>
</dbReference>
<organism evidence="3 4">
    <name type="scientific">Actinomadura viridis</name>
    <dbReference type="NCBI Taxonomy" id="58110"/>
    <lineage>
        <taxon>Bacteria</taxon>
        <taxon>Bacillati</taxon>
        <taxon>Actinomycetota</taxon>
        <taxon>Actinomycetes</taxon>
        <taxon>Streptosporangiales</taxon>
        <taxon>Thermomonosporaceae</taxon>
        <taxon>Actinomadura</taxon>
    </lineage>
</organism>
<protein>
    <recommendedName>
        <fullName evidence="2">DUF4190 domain-containing protein</fullName>
    </recommendedName>
</protein>
<dbReference type="RefSeq" id="WP_197011356.1">
    <property type="nucleotide sequence ID" value="NZ_BAABES010000005.1"/>
</dbReference>
<dbReference type="AlphaFoldDB" id="A0A931DJG5"/>
<accession>A0A931DJG5</accession>
<sequence>MATIAMVLGIVGFITCGITSLPAIIFGHMAHHRIKRADPVEDGGRKAVAGFVLGYAVLVPVLVFLMFFGGLPMVFGAFDGGRSVAGHGAPSAGIRSPLSSEVPTTTSEPLVTYSEEGFEIQVPSSWKRRAGSGDSSESVYWDAPDGVTYLQVDAQAWDYPETPRAQAEKGDEGARTNKPPFKGYSLIGISDLNYQDGDAADWEFTFDAPSGAGRIHSQDRFFRAGGRPFAMYLRTADTSWEPMQDELDVFYETFRPR</sequence>
<proteinExistence type="predicted"/>
<feature type="domain" description="DUF4190" evidence="2">
    <location>
        <begin position="1"/>
        <end position="63"/>
    </location>
</feature>
<name>A0A931DJG5_9ACTN</name>
<evidence type="ECO:0000313" key="4">
    <source>
        <dbReference type="Proteomes" id="UP000614047"/>
    </source>
</evidence>
<evidence type="ECO:0000259" key="2">
    <source>
        <dbReference type="Pfam" id="PF13828"/>
    </source>
</evidence>
<keyword evidence="1" id="KW-0472">Membrane</keyword>
<dbReference type="EMBL" id="JADOUA010000001">
    <property type="protein sequence ID" value="MBG6088661.1"/>
    <property type="molecule type" value="Genomic_DNA"/>
</dbReference>
<keyword evidence="1" id="KW-0812">Transmembrane</keyword>
<keyword evidence="1" id="KW-1133">Transmembrane helix</keyword>
<gene>
    <name evidence="3" type="ORF">IW256_002774</name>
</gene>